<name>A0ABX0UB35_9FLAO</name>
<protein>
    <submittedName>
        <fullName evidence="2">Uncharacterized protein</fullName>
    </submittedName>
</protein>
<feature type="chain" id="PRO_5045421515" evidence="1">
    <location>
        <begin position="27"/>
        <end position="309"/>
    </location>
</feature>
<keyword evidence="1" id="KW-0732">Signal</keyword>
<sequence length="309" mass="34700">MKLKQKTLITALATTLLFACSSNSNDIEPVKEPEAIKATKATLKEKSGQGYPRVSDETNTTETYDITATAQVTIEDYDATYDYKLKFTGKQYGKVYEAFEVEETEEVEERKSKTSAVSESIDSSTGTVIKFDVDNLKMDVDFYDVTLIEVQSENEISVENYSDNTQPYRILDVNSSKLATSIAIQLTGSIGYVTSITEDQNYTLNFVGRNQKRLDVKSTETPYLVFLNKSDKSLVKKREVFYANTIYDDNTSTRYYNHDVMNSAKSTGVSVGDYWVRLEMINSSDEVVSQSPLVPLEIVAGKGIIRELD</sequence>
<accession>A0ABX0UB35</accession>
<proteinExistence type="predicted"/>
<gene>
    <name evidence="2" type="ORF">FHR24_001220</name>
</gene>
<evidence type="ECO:0000256" key="1">
    <source>
        <dbReference type="SAM" id="SignalP"/>
    </source>
</evidence>
<keyword evidence="3" id="KW-1185">Reference proteome</keyword>
<dbReference type="Proteomes" id="UP000745859">
    <property type="component" value="Unassembled WGS sequence"/>
</dbReference>
<dbReference type="PROSITE" id="PS51257">
    <property type="entry name" value="PROKAR_LIPOPROTEIN"/>
    <property type="match status" value="1"/>
</dbReference>
<reference evidence="2 3" key="1">
    <citation type="submission" date="2020-03" db="EMBL/GenBank/DDBJ databases">
        <title>Genomic Encyclopedia of Type Strains, Phase IV (KMG-IV): sequencing the most valuable type-strain genomes for metagenomic binning, comparative biology and taxonomic classification.</title>
        <authorList>
            <person name="Goeker M."/>
        </authorList>
    </citation>
    <scope>NUCLEOTIDE SEQUENCE [LARGE SCALE GENOMIC DNA]</scope>
    <source>
        <strain evidence="2 3">DSM 101599</strain>
    </source>
</reference>
<organism evidence="2 3">
    <name type="scientific">Wenyingzhuangia heitensis</name>
    <dbReference type="NCBI Taxonomy" id="1487859"/>
    <lineage>
        <taxon>Bacteria</taxon>
        <taxon>Pseudomonadati</taxon>
        <taxon>Bacteroidota</taxon>
        <taxon>Flavobacteriia</taxon>
        <taxon>Flavobacteriales</taxon>
        <taxon>Flavobacteriaceae</taxon>
        <taxon>Wenyingzhuangia</taxon>
    </lineage>
</organism>
<feature type="signal peptide" evidence="1">
    <location>
        <begin position="1"/>
        <end position="26"/>
    </location>
</feature>
<comment type="caution">
    <text evidence="2">The sequence shown here is derived from an EMBL/GenBank/DDBJ whole genome shotgun (WGS) entry which is preliminary data.</text>
</comment>
<evidence type="ECO:0000313" key="3">
    <source>
        <dbReference type="Proteomes" id="UP000745859"/>
    </source>
</evidence>
<evidence type="ECO:0000313" key="2">
    <source>
        <dbReference type="EMBL" id="NIJ44781.1"/>
    </source>
</evidence>
<dbReference type="RefSeq" id="WP_167185427.1">
    <property type="nucleotide sequence ID" value="NZ_JAASQL010000001.1"/>
</dbReference>
<dbReference type="EMBL" id="JAASQL010000001">
    <property type="protein sequence ID" value="NIJ44781.1"/>
    <property type="molecule type" value="Genomic_DNA"/>
</dbReference>